<dbReference type="KEGG" id="sns:VC03_05295"/>
<dbReference type="Gene3D" id="1.10.150.130">
    <property type="match status" value="1"/>
</dbReference>
<dbReference type="InterPro" id="IPR004107">
    <property type="entry name" value="Integrase_SAM-like_N"/>
</dbReference>
<evidence type="ECO:0000259" key="11">
    <source>
        <dbReference type="PROSITE" id="PS51900"/>
    </source>
</evidence>
<evidence type="ECO:0000256" key="5">
    <source>
        <dbReference type="ARBA" id="ARBA00022908"/>
    </source>
</evidence>
<keyword evidence="3" id="KW-0132">Cell division</keyword>
<keyword evidence="7" id="KW-0233">DNA recombination</keyword>
<evidence type="ECO:0000256" key="6">
    <source>
        <dbReference type="ARBA" id="ARBA00023125"/>
    </source>
</evidence>
<accession>A0A0E3UU43</accession>
<feature type="domain" description="Tyr recombinase" evidence="10">
    <location>
        <begin position="108"/>
        <end position="289"/>
    </location>
</feature>
<dbReference type="GO" id="GO:0051301">
    <property type="term" value="P:cell division"/>
    <property type="evidence" value="ECO:0007669"/>
    <property type="project" value="UniProtKB-KW"/>
</dbReference>
<dbReference type="CDD" id="cd00798">
    <property type="entry name" value="INT_XerDC_C"/>
    <property type="match status" value="1"/>
</dbReference>
<dbReference type="GO" id="GO:0007059">
    <property type="term" value="P:chromosome segregation"/>
    <property type="evidence" value="ECO:0007669"/>
    <property type="project" value="UniProtKB-KW"/>
</dbReference>
<dbReference type="PROSITE" id="PS51898">
    <property type="entry name" value="TYR_RECOMBINASE"/>
    <property type="match status" value="1"/>
</dbReference>
<evidence type="ECO:0000313" key="13">
    <source>
        <dbReference type="Proteomes" id="UP000033103"/>
    </source>
</evidence>
<gene>
    <name evidence="12" type="ORF">VC03_05295</name>
</gene>
<dbReference type="EMBL" id="CP011280">
    <property type="protein sequence ID" value="AKC95894.1"/>
    <property type="molecule type" value="Genomic_DNA"/>
</dbReference>
<evidence type="ECO:0000259" key="10">
    <source>
        <dbReference type="PROSITE" id="PS51898"/>
    </source>
</evidence>
<dbReference type="GO" id="GO:0005737">
    <property type="term" value="C:cytoplasm"/>
    <property type="evidence" value="ECO:0007669"/>
    <property type="project" value="UniProtKB-SubCell"/>
</dbReference>
<organism evidence="12 13">
    <name type="scientific">Sneathia vaginalis</name>
    <dbReference type="NCBI Taxonomy" id="187101"/>
    <lineage>
        <taxon>Bacteria</taxon>
        <taxon>Fusobacteriati</taxon>
        <taxon>Fusobacteriota</taxon>
        <taxon>Fusobacteriia</taxon>
        <taxon>Fusobacteriales</taxon>
        <taxon>Leptotrichiaceae</taxon>
        <taxon>Sneathia</taxon>
    </lineage>
</organism>
<dbReference type="STRING" id="187101.VC03_05295"/>
<protein>
    <submittedName>
        <fullName evidence="12">Integrase</fullName>
    </submittedName>
</protein>
<keyword evidence="2" id="KW-0963">Cytoplasm</keyword>
<dbReference type="AlphaFoldDB" id="A0A0E3UU43"/>
<dbReference type="GO" id="GO:0006310">
    <property type="term" value="P:DNA recombination"/>
    <property type="evidence" value="ECO:0007669"/>
    <property type="project" value="UniProtKB-KW"/>
</dbReference>
<dbReference type="SUPFAM" id="SSF56349">
    <property type="entry name" value="DNA breaking-rejoining enzymes"/>
    <property type="match status" value="1"/>
</dbReference>
<keyword evidence="13" id="KW-1185">Reference proteome</keyword>
<evidence type="ECO:0000256" key="2">
    <source>
        <dbReference type="ARBA" id="ARBA00022490"/>
    </source>
</evidence>
<dbReference type="PROSITE" id="PS51900">
    <property type="entry name" value="CB"/>
    <property type="match status" value="1"/>
</dbReference>
<evidence type="ECO:0000256" key="4">
    <source>
        <dbReference type="ARBA" id="ARBA00022829"/>
    </source>
</evidence>
<evidence type="ECO:0000313" key="12">
    <source>
        <dbReference type="EMBL" id="AKC95894.1"/>
    </source>
</evidence>
<proteinExistence type="predicted"/>
<dbReference type="InterPro" id="IPR010998">
    <property type="entry name" value="Integrase_recombinase_N"/>
</dbReference>
<evidence type="ECO:0000256" key="1">
    <source>
        <dbReference type="ARBA" id="ARBA00004496"/>
    </source>
</evidence>
<dbReference type="InterPro" id="IPR050090">
    <property type="entry name" value="Tyrosine_recombinase_XerCD"/>
</dbReference>
<sequence length="302" mass="35512">MRKQLDAYLYYNEVILGKSYNTIRSYRNDITQLIEYLEENEGIKDFSKVEIITLRSFIAYLSVEKKSSKRSINRKVSAVRSFFDYLVRNNVIEENKAIYVSTPKFENKLPNFLLKDDIAKLRECIDTNNILGLRDRTILEVLYSSGLRSMELLELSESMIDIDKRELRVIGKGDKERITFFSNTAKKYLKEYIEAKKQKYIYDKDIVFCNSKGGRLTTRSLRRIIEFYAKKSGIDKEITPHVFRHTFATELLNSGVDIRYVQELLGHSTIATTQFYTHISKNKLREMYLKTRPFSKGEEVDE</sequence>
<dbReference type="Gene3D" id="1.10.443.10">
    <property type="entry name" value="Intergrase catalytic core"/>
    <property type="match status" value="1"/>
</dbReference>
<dbReference type="InterPro" id="IPR013762">
    <property type="entry name" value="Integrase-like_cat_sf"/>
</dbReference>
<dbReference type="Pfam" id="PF02899">
    <property type="entry name" value="Phage_int_SAM_1"/>
    <property type="match status" value="1"/>
</dbReference>
<keyword evidence="5" id="KW-0229">DNA integration</keyword>
<dbReference type="OrthoDB" id="9785687at2"/>
<dbReference type="InterPro" id="IPR002104">
    <property type="entry name" value="Integrase_catalytic"/>
</dbReference>
<dbReference type="GO" id="GO:0015074">
    <property type="term" value="P:DNA integration"/>
    <property type="evidence" value="ECO:0007669"/>
    <property type="project" value="UniProtKB-KW"/>
</dbReference>
<dbReference type="GO" id="GO:0003677">
    <property type="term" value="F:DNA binding"/>
    <property type="evidence" value="ECO:0007669"/>
    <property type="project" value="UniProtKB-UniRule"/>
</dbReference>
<dbReference type="RefSeq" id="WP_046328998.1">
    <property type="nucleotide sequence ID" value="NZ_CP011280.1"/>
</dbReference>
<keyword evidence="4" id="KW-0159">Chromosome partition</keyword>
<dbReference type="InterPro" id="IPR044068">
    <property type="entry name" value="CB"/>
</dbReference>
<reference evidence="12 13" key="1">
    <citation type="journal article" date="2012" name="BMC Genomics">
        <title>Genomic sequence analysis and characterization of Sneathia amnii sp. nov.</title>
        <authorList>
            <consortium name="Vaginal Microbiome Consortium (additional members)"/>
            <person name="Harwich M.D.Jr."/>
            <person name="Serrano M.G."/>
            <person name="Fettweis J.M."/>
            <person name="Alves J.M."/>
            <person name="Reimers M.A."/>
            <person name="Buck G.A."/>
            <person name="Jefferson K.K."/>
        </authorList>
    </citation>
    <scope>NUCLEOTIDE SEQUENCE [LARGE SCALE GENOMIC DNA]</scope>
    <source>
        <strain evidence="12 13">SN35</strain>
    </source>
</reference>
<feature type="domain" description="Core-binding (CB)" evidence="11">
    <location>
        <begin position="1"/>
        <end position="87"/>
    </location>
</feature>
<dbReference type="InterPro" id="IPR011010">
    <property type="entry name" value="DNA_brk_join_enz"/>
</dbReference>
<evidence type="ECO:0000256" key="3">
    <source>
        <dbReference type="ARBA" id="ARBA00022618"/>
    </source>
</evidence>
<dbReference type="Pfam" id="PF00589">
    <property type="entry name" value="Phage_integrase"/>
    <property type="match status" value="1"/>
</dbReference>
<dbReference type="NCBIfam" id="NF040815">
    <property type="entry name" value="recomb_XerA_Arch"/>
    <property type="match status" value="1"/>
</dbReference>
<evidence type="ECO:0000256" key="8">
    <source>
        <dbReference type="ARBA" id="ARBA00023306"/>
    </source>
</evidence>
<dbReference type="Proteomes" id="UP000033103">
    <property type="component" value="Chromosome"/>
</dbReference>
<evidence type="ECO:0000256" key="9">
    <source>
        <dbReference type="PROSITE-ProRule" id="PRU01248"/>
    </source>
</evidence>
<keyword evidence="8" id="KW-0131">Cell cycle</keyword>
<evidence type="ECO:0000256" key="7">
    <source>
        <dbReference type="ARBA" id="ARBA00023172"/>
    </source>
</evidence>
<keyword evidence="6 9" id="KW-0238">DNA-binding</keyword>
<name>A0A0E3UU43_9FUSO</name>
<dbReference type="HOGENOM" id="CLU_027562_9_2_0"/>
<dbReference type="PANTHER" id="PTHR30349:SF77">
    <property type="entry name" value="TYROSINE RECOMBINASE XERC"/>
    <property type="match status" value="1"/>
</dbReference>
<dbReference type="PATRIC" id="fig|1069640.6.peg.1048"/>
<comment type="subcellular location">
    <subcellularLocation>
        <location evidence="1">Cytoplasm</location>
    </subcellularLocation>
</comment>
<dbReference type="PANTHER" id="PTHR30349">
    <property type="entry name" value="PHAGE INTEGRASE-RELATED"/>
    <property type="match status" value="1"/>
</dbReference>